<organism evidence="2 3">
    <name type="scientific">Apiospora phragmitis</name>
    <dbReference type="NCBI Taxonomy" id="2905665"/>
    <lineage>
        <taxon>Eukaryota</taxon>
        <taxon>Fungi</taxon>
        <taxon>Dikarya</taxon>
        <taxon>Ascomycota</taxon>
        <taxon>Pezizomycotina</taxon>
        <taxon>Sordariomycetes</taxon>
        <taxon>Xylariomycetidae</taxon>
        <taxon>Amphisphaeriales</taxon>
        <taxon>Apiosporaceae</taxon>
        <taxon>Apiospora</taxon>
    </lineage>
</organism>
<dbReference type="GeneID" id="92096050"/>
<accession>A0ABR1TVR6</accession>
<evidence type="ECO:0000256" key="1">
    <source>
        <dbReference type="SAM" id="MobiDB-lite"/>
    </source>
</evidence>
<keyword evidence="3" id="KW-1185">Reference proteome</keyword>
<comment type="caution">
    <text evidence="2">The sequence shown here is derived from an EMBL/GenBank/DDBJ whole genome shotgun (WGS) entry which is preliminary data.</text>
</comment>
<name>A0ABR1TVR6_9PEZI</name>
<feature type="compositionally biased region" description="Polar residues" evidence="1">
    <location>
        <begin position="138"/>
        <end position="154"/>
    </location>
</feature>
<feature type="region of interest" description="Disordered" evidence="1">
    <location>
        <begin position="86"/>
        <end position="154"/>
    </location>
</feature>
<evidence type="ECO:0000313" key="2">
    <source>
        <dbReference type="EMBL" id="KAK8049848.1"/>
    </source>
</evidence>
<dbReference type="Proteomes" id="UP001480595">
    <property type="component" value="Unassembled WGS sequence"/>
</dbReference>
<dbReference type="RefSeq" id="XP_066712097.1">
    <property type="nucleotide sequence ID" value="XM_066862987.1"/>
</dbReference>
<sequence length="154" mass="16778">MSMKQICPGTYIVRVHPSHKGLFECIWRAYESSFNTDRSTPPPTNANKHDEIVKAMVIMGLPHPRDVALAIREDLPLVIPPPPLPDRAPYPFLTPPPVAQKARQPDPSGPSFAPAYQGGNDHPASQCPLVLPDLAHADSTQSLPANPSDESSNY</sequence>
<evidence type="ECO:0000313" key="3">
    <source>
        <dbReference type="Proteomes" id="UP001480595"/>
    </source>
</evidence>
<protein>
    <submittedName>
        <fullName evidence="2">Uncharacterized protein</fullName>
    </submittedName>
</protein>
<reference evidence="2 3" key="1">
    <citation type="submission" date="2023-01" db="EMBL/GenBank/DDBJ databases">
        <title>Analysis of 21 Apiospora genomes using comparative genomics revels a genus with tremendous synthesis potential of carbohydrate active enzymes and secondary metabolites.</title>
        <authorList>
            <person name="Sorensen T."/>
        </authorList>
    </citation>
    <scope>NUCLEOTIDE SEQUENCE [LARGE SCALE GENOMIC DNA]</scope>
    <source>
        <strain evidence="2 3">CBS 135458</strain>
    </source>
</reference>
<dbReference type="EMBL" id="JAQQWL010000011">
    <property type="protein sequence ID" value="KAK8049848.1"/>
    <property type="molecule type" value="Genomic_DNA"/>
</dbReference>
<proteinExistence type="predicted"/>
<feature type="compositionally biased region" description="Pro residues" evidence="1">
    <location>
        <begin position="86"/>
        <end position="98"/>
    </location>
</feature>
<gene>
    <name evidence="2" type="ORF">PG994_011578</name>
</gene>